<name>A0A918AST4_9PSEU</name>
<feature type="chain" id="PRO_5037041774" description="Calcineurin-like phosphoesterase family protein" evidence="2">
    <location>
        <begin position="25"/>
        <end position="1118"/>
    </location>
</feature>
<evidence type="ECO:0000313" key="6">
    <source>
        <dbReference type="Proteomes" id="UP000639606"/>
    </source>
</evidence>
<evidence type="ECO:0000259" key="4">
    <source>
        <dbReference type="Pfam" id="PF09992"/>
    </source>
</evidence>
<proteinExistence type="predicted"/>
<keyword evidence="2" id="KW-0732">Signal</keyword>
<dbReference type="InterPro" id="IPR029052">
    <property type="entry name" value="Metallo-depent_PP-like"/>
</dbReference>
<accession>A0A918AST4</accession>
<keyword evidence="6" id="KW-1185">Reference proteome</keyword>
<comment type="caution">
    <text evidence="5">The sequence shown here is derived from an EMBL/GenBank/DDBJ whole genome shotgun (WGS) entry which is preliminary data.</text>
</comment>
<protein>
    <recommendedName>
        <fullName evidence="7">Calcineurin-like phosphoesterase family protein</fullName>
    </recommendedName>
</protein>
<sequence>MSCRPLRLLALSALLLGLAAPAHAAPDLPVQDLPDAPATATAVDPTRRIETDRETRPVAPGVTLDSFDWYEPGGAGGWVRGDALTVDLTAGTRVDYLDPGRVTDVEPLSAQADRTGAVAAINGDFFDINNSNAPEGPGVRDGQPVKSGAAGRGRAVGIDAAGLGRVMEVLFEGGVVLPSGQVPLAQLNSASIGADGIGVFTPLWGSYSRARAVRGGARVTEVVVRGDVVVATRGQATAEPIPSDGYVLVGRETGGDALAALRPGDPVSVRYTAKAADGAALRAAIGGRQLLVDNGEVVAPEDPINPRTAVGFSADGKKMFMLTVDGRTTPYLLGLSLRDLATTLKEMGAHNALNLDGGGSSTMVVRTPGAEAVELANTPSDGGERPVPNGLALYAPRGSGELAGFWVGTAVDPDTAPGAGTVPGGHPERVFPGLTRRLTAEGYDETYGPARDESHVWHSSRPEVGRVDQDGVFRAQRPGTTSAVARRGRVSGELELTVLGPLARLSATESRLSLAAVGGTAAFGVVGHDAEGFTAPIEPADLALEYDRAVVDVVGGEDGALRVTAKREGATTVVARAGGREVRLPVTVGLREQLVAGFDDAASWTFGSARGSGSVAPTPDGRTGTGLRLSYDFSQSTGTRTAYAIPPRPIEVEGQPLALGAWVHGHGRGEWTAFTVTDAQGLTRSLYGPFITWEGWQQIEVAVPAELAFPLRITRFYTIEIKSDRQYTGEVLVDDIVAKVPPPVELPPTEVVADRFVVRDGTVDGRPWRFAVMSDAQFVARDPDSDLVKAARRTLREIKAQRPDFVVVNGDLVDEAAPEDLALAHRVLDEELGDELPWYYVPGNHEIMGPGTIDNFRREFGVTNRVFDHRGTRFVLLDSSTGTLRGGGFDQVVMLRDALRDHGGVNSVVVLEHHPTRDPSPVKSSQLSDRMEAALVERWLAEFQRDTGKGAAFIGAHVGLFAASRVDGVPHLVNGNSGKAPSGDAGAGGFTGWTLLGVDQGARDWLAAEIRPHVDALALQAPPVVWTGSAERVSATVTQGARRVPVAYPMSQDWSGSPNLHVGPRQGVRPWHTAWFDPSTGELTGLRPGRVTLAVAVNGVTQRAEVTVALPQRGLGVA</sequence>
<feature type="domain" description="Phosphodiester glycosidase" evidence="4">
    <location>
        <begin position="220"/>
        <end position="393"/>
    </location>
</feature>
<evidence type="ECO:0000256" key="2">
    <source>
        <dbReference type="SAM" id="SignalP"/>
    </source>
</evidence>
<dbReference type="PANTHER" id="PTHR40446:SF2">
    <property type="entry name" value="N-ACETYLGLUCOSAMINE-1-PHOSPHODIESTER ALPHA-N-ACETYLGLUCOSAMINIDASE"/>
    <property type="match status" value="1"/>
</dbReference>
<feature type="signal peptide" evidence="2">
    <location>
        <begin position="1"/>
        <end position="24"/>
    </location>
</feature>
<dbReference type="Pfam" id="PF00149">
    <property type="entry name" value="Metallophos"/>
    <property type="match status" value="1"/>
</dbReference>
<feature type="domain" description="Calcineurin-like phosphoesterase" evidence="3">
    <location>
        <begin position="769"/>
        <end position="943"/>
    </location>
</feature>
<dbReference type="Proteomes" id="UP000639606">
    <property type="component" value="Unassembled WGS sequence"/>
</dbReference>
<dbReference type="InterPro" id="IPR018711">
    <property type="entry name" value="NAGPA"/>
</dbReference>
<reference evidence="5" key="1">
    <citation type="journal article" date="2014" name="Int. J. Syst. Evol. Microbiol.">
        <title>Complete genome sequence of Corynebacterium casei LMG S-19264T (=DSM 44701T), isolated from a smear-ripened cheese.</title>
        <authorList>
            <consortium name="US DOE Joint Genome Institute (JGI-PGF)"/>
            <person name="Walter F."/>
            <person name="Albersmeier A."/>
            <person name="Kalinowski J."/>
            <person name="Ruckert C."/>
        </authorList>
    </citation>
    <scope>NUCLEOTIDE SEQUENCE</scope>
    <source>
        <strain evidence="5">JCM 3313</strain>
    </source>
</reference>
<feature type="region of interest" description="Disordered" evidence="1">
    <location>
        <begin position="26"/>
        <end position="60"/>
    </location>
</feature>
<dbReference type="InterPro" id="IPR004843">
    <property type="entry name" value="Calcineurin-like_PHP"/>
</dbReference>
<dbReference type="Gene3D" id="3.60.21.10">
    <property type="match status" value="1"/>
</dbReference>
<feature type="compositionally biased region" description="Basic and acidic residues" evidence="1">
    <location>
        <begin position="45"/>
        <end position="56"/>
    </location>
</feature>
<dbReference type="AlphaFoldDB" id="A0A918AST4"/>
<reference evidence="5" key="2">
    <citation type="submission" date="2020-09" db="EMBL/GenBank/DDBJ databases">
        <authorList>
            <person name="Sun Q."/>
            <person name="Ohkuma M."/>
        </authorList>
    </citation>
    <scope>NUCLEOTIDE SEQUENCE</scope>
    <source>
        <strain evidence="5">JCM 3313</strain>
    </source>
</reference>
<dbReference type="Pfam" id="PF09992">
    <property type="entry name" value="NAGPA"/>
    <property type="match status" value="1"/>
</dbReference>
<evidence type="ECO:0008006" key="7">
    <source>
        <dbReference type="Google" id="ProtNLM"/>
    </source>
</evidence>
<evidence type="ECO:0000259" key="3">
    <source>
        <dbReference type="Pfam" id="PF00149"/>
    </source>
</evidence>
<dbReference type="RefSeq" id="WP_189227290.1">
    <property type="nucleotide sequence ID" value="NZ_BMRG01000023.1"/>
</dbReference>
<feature type="compositionally biased region" description="Low complexity" evidence="1">
    <location>
        <begin position="26"/>
        <end position="44"/>
    </location>
</feature>
<dbReference type="PANTHER" id="PTHR40446">
    <property type="entry name" value="N-ACETYLGLUCOSAMINE-1-PHOSPHODIESTER ALPHA-N-ACETYLGLUCOSAMINIDASE"/>
    <property type="match status" value="1"/>
</dbReference>
<gene>
    <name evidence="5" type="ORF">GCM10010185_66300</name>
</gene>
<evidence type="ECO:0000313" key="5">
    <source>
        <dbReference type="EMBL" id="GGP82957.1"/>
    </source>
</evidence>
<dbReference type="EMBL" id="BMRG01000023">
    <property type="protein sequence ID" value="GGP82957.1"/>
    <property type="molecule type" value="Genomic_DNA"/>
</dbReference>
<evidence type="ECO:0000256" key="1">
    <source>
        <dbReference type="SAM" id="MobiDB-lite"/>
    </source>
</evidence>
<dbReference type="SUPFAM" id="SSF56300">
    <property type="entry name" value="Metallo-dependent phosphatases"/>
    <property type="match status" value="1"/>
</dbReference>
<dbReference type="GO" id="GO:0016787">
    <property type="term" value="F:hydrolase activity"/>
    <property type="evidence" value="ECO:0007669"/>
    <property type="project" value="InterPro"/>
</dbReference>
<organism evidence="5 6">
    <name type="scientific">Saccharothrix coeruleofusca</name>
    <dbReference type="NCBI Taxonomy" id="33919"/>
    <lineage>
        <taxon>Bacteria</taxon>
        <taxon>Bacillati</taxon>
        <taxon>Actinomycetota</taxon>
        <taxon>Actinomycetes</taxon>
        <taxon>Pseudonocardiales</taxon>
        <taxon>Pseudonocardiaceae</taxon>
        <taxon>Saccharothrix</taxon>
    </lineage>
</organism>